<evidence type="ECO:0000313" key="2">
    <source>
        <dbReference type="Proteomes" id="UP000828048"/>
    </source>
</evidence>
<sequence>MKVGIKISIKFWHKIFLANHTLTIETSIGTAPTIAKAKSERGRWVGGVLGGGGREDVCEHGPSSGDAGLLAMVGDGVVGLVGFFNFFTALEHLCNCKSATTGERWVIPMENFATRSINGRSSSSNNINTHVAISIHTRDTLEAVVTDVVMTKPRCMEKVPLTIREDEKTKRHFDPRVVSVGPYHHGKENLQMAERIKPIVAQSFVSSSGRDMAEFRQKILEIVDDARRYYLEGSTDKYSNEKFAEMMLLDGIFVAAIMESMTSANMGRTIQDELKEHLGAHAVYLMLTDIFLLLENQLPYQVLELLMSLKSDRYDFLDTMDRIWDIVKCRGLNHNPSQTEPNRSFYPKGLSHKFKKNLDYVRASTKKPLHHIEYFWLQTNGFSPSNQTPKTNSCNKIEFRPDYLGVVYSFRSISELKARGIHARCGSSCPSRTFRFKSFFFFGVLEIPQIVLDPQFIIHISNQVAYEMTPNNPNNLPTMAYINFMKSLINSAEDVQELRSNNILFSTYNSDEEVVELLSSITTFCMEDFRIYDEVKWKIQKHYNSKAKTWIAQLIHKYFNSPWAFIAFVATTCLVTLSFLQTYFAIFPRSGK</sequence>
<comment type="caution">
    <text evidence="1">The sequence shown here is derived from an EMBL/GenBank/DDBJ whole genome shotgun (WGS) entry which is preliminary data.</text>
</comment>
<evidence type="ECO:0000313" key="1">
    <source>
        <dbReference type="EMBL" id="KAH7859587.1"/>
    </source>
</evidence>
<dbReference type="EMBL" id="CM037154">
    <property type="protein sequence ID" value="KAH7859587.1"/>
    <property type="molecule type" value="Genomic_DNA"/>
</dbReference>
<protein>
    <submittedName>
        <fullName evidence="1">Uncharacterized protein</fullName>
    </submittedName>
</protein>
<proteinExistence type="predicted"/>
<keyword evidence="2" id="KW-1185">Reference proteome</keyword>
<accession>A0ACB7Z375</accession>
<gene>
    <name evidence="1" type="ORF">Vadar_002948</name>
</gene>
<organism evidence="1 2">
    <name type="scientific">Vaccinium darrowii</name>
    <dbReference type="NCBI Taxonomy" id="229202"/>
    <lineage>
        <taxon>Eukaryota</taxon>
        <taxon>Viridiplantae</taxon>
        <taxon>Streptophyta</taxon>
        <taxon>Embryophyta</taxon>
        <taxon>Tracheophyta</taxon>
        <taxon>Spermatophyta</taxon>
        <taxon>Magnoliopsida</taxon>
        <taxon>eudicotyledons</taxon>
        <taxon>Gunneridae</taxon>
        <taxon>Pentapetalae</taxon>
        <taxon>asterids</taxon>
        <taxon>Ericales</taxon>
        <taxon>Ericaceae</taxon>
        <taxon>Vaccinioideae</taxon>
        <taxon>Vaccinieae</taxon>
        <taxon>Vaccinium</taxon>
    </lineage>
</organism>
<dbReference type="Proteomes" id="UP000828048">
    <property type="component" value="Chromosome 4"/>
</dbReference>
<name>A0ACB7Z375_9ERIC</name>
<reference evidence="1 2" key="1">
    <citation type="journal article" date="2021" name="Hortic Res">
        <title>High-quality reference genome and annotation aids understanding of berry development for evergreen blueberry (Vaccinium darrowii).</title>
        <authorList>
            <person name="Yu J."/>
            <person name="Hulse-Kemp A.M."/>
            <person name="Babiker E."/>
            <person name="Staton M."/>
        </authorList>
    </citation>
    <scope>NUCLEOTIDE SEQUENCE [LARGE SCALE GENOMIC DNA]</scope>
    <source>
        <strain evidence="2">cv. NJ 8807/NJ 8810</strain>
        <tissue evidence="1">Young leaf</tissue>
    </source>
</reference>